<evidence type="ECO:0000259" key="1">
    <source>
        <dbReference type="Pfam" id="PF12680"/>
    </source>
</evidence>
<name>A0A3M2L4F5_9NOCA</name>
<dbReference type="SUPFAM" id="SSF54427">
    <property type="entry name" value="NTF2-like"/>
    <property type="match status" value="1"/>
</dbReference>
<dbReference type="Proteomes" id="UP000279275">
    <property type="component" value="Unassembled WGS sequence"/>
</dbReference>
<dbReference type="PANTHER" id="PTHR38436:SF1">
    <property type="entry name" value="ESTER CYCLASE"/>
    <property type="match status" value="1"/>
</dbReference>
<keyword evidence="3" id="KW-1185">Reference proteome</keyword>
<reference evidence="2 3" key="1">
    <citation type="submission" date="2018-10" db="EMBL/GenBank/DDBJ databases">
        <title>Isolation from cow dung.</title>
        <authorList>
            <person name="Ling L."/>
        </authorList>
    </citation>
    <scope>NUCLEOTIDE SEQUENCE [LARGE SCALE GENOMIC DNA]</scope>
    <source>
        <strain evidence="2 3">NEAU-LL90</strain>
    </source>
</reference>
<dbReference type="Gene3D" id="3.10.450.50">
    <property type="match status" value="1"/>
</dbReference>
<proteinExistence type="predicted"/>
<comment type="caution">
    <text evidence="2">The sequence shown here is derived from an EMBL/GenBank/DDBJ whole genome shotgun (WGS) entry which is preliminary data.</text>
</comment>
<dbReference type="InterPro" id="IPR037401">
    <property type="entry name" value="SnoaL-like"/>
</dbReference>
<dbReference type="PANTHER" id="PTHR38436">
    <property type="entry name" value="POLYKETIDE CYCLASE SNOAL-LIKE DOMAIN"/>
    <property type="match status" value="1"/>
</dbReference>
<dbReference type="Pfam" id="PF12680">
    <property type="entry name" value="SnoaL_2"/>
    <property type="match status" value="1"/>
</dbReference>
<evidence type="ECO:0000313" key="2">
    <source>
        <dbReference type="EMBL" id="RMI32602.1"/>
    </source>
</evidence>
<protein>
    <recommendedName>
        <fullName evidence="1">SnoaL-like domain-containing protein</fullName>
    </recommendedName>
</protein>
<gene>
    <name evidence="2" type="ORF">EBN03_11515</name>
</gene>
<accession>A0A3M2L4F5</accession>
<evidence type="ECO:0000313" key="3">
    <source>
        <dbReference type="Proteomes" id="UP000279275"/>
    </source>
</evidence>
<dbReference type="InterPro" id="IPR009959">
    <property type="entry name" value="Cyclase_SnoaL-like"/>
</dbReference>
<dbReference type="GO" id="GO:0030638">
    <property type="term" value="P:polyketide metabolic process"/>
    <property type="evidence" value="ECO:0007669"/>
    <property type="project" value="InterPro"/>
</dbReference>
<sequence>MLEPTLVDGRTSVELASAVPELVSGCIERVAAEATAWRDWSVRWLDAWDRHDLDAILDLVTDDVRYEDPSLFGEFLTGRAALREVVLSTWQAFPDVRFELAGTPYFALLGSGMAAPWRMRGTFAGDMAGGPSPLGIAPTGRFFDTHGVDIYELRDGRLARWSTTTDLFDLARQVGLLPAPRTPLFRMVVRMQRLIAPALRAWHGRRG</sequence>
<dbReference type="AlphaFoldDB" id="A0A3M2L4F5"/>
<dbReference type="RefSeq" id="WP_122187985.1">
    <property type="nucleotide sequence ID" value="NZ_RFFH01000004.1"/>
</dbReference>
<dbReference type="OrthoDB" id="3529367at2"/>
<organism evidence="2 3">
    <name type="scientific">Nocardia stercoris</name>
    <dbReference type="NCBI Taxonomy" id="2483361"/>
    <lineage>
        <taxon>Bacteria</taxon>
        <taxon>Bacillati</taxon>
        <taxon>Actinomycetota</taxon>
        <taxon>Actinomycetes</taxon>
        <taxon>Mycobacteriales</taxon>
        <taxon>Nocardiaceae</taxon>
        <taxon>Nocardia</taxon>
    </lineage>
</organism>
<dbReference type="EMBL" id="RFFH01000004">
    <property type="protein sequence ID" value="RMI32602.1"/>
    <property type="molecule type" value="Genomic_DNA"/>
</dbReference>
<dbReference type="InterPro" id="IPR032710">
    <property type="entry name" value="NTF2-like_dom_sf"/>
</dbReference>
<feature type="domain" description="SnoaL-like" evidence="1">
    <location>
        <begin position="43"/>
        <end position="161"/>
    </location>
</feature>